<evidence type="ECO:0000256" key="8">
    <source>
        <dbReference type="ARBA" id="ARBA00026100"/>
    </source>
</evidence>
<evidence type="ECO:0000256" key="3">
    <source>
        <dbReference type="ARBA" id="ARBA00022723"/>
    </source>
</evidence>
<evidence type="ECO:0000313" key="12">
    <source>
        <dbReference type="EMBL" id="MFC0253282.1"/>
    </source>
</evidence>
<dbReference type="InterPro" id="IPR024077">
    <property type="entry name" value="Neurolysin/TOP_dom2"/>
</dbReference>
<dbReference type="Gene3D" id="1.10.1370.40">
    <property type="match status" value="1"/>
</dbReference>
<dbReference type="PANTHER" id="PTHR11804:SF84">
    <property type="entry name" value="SACCHAROLYSIN"/>
    <property type="match status" value="1"/>
</dbReference>
<keyword evidence="6 9" id="KW-0482">Metalloprotease</keyword>
<feature type="domain" description="Peptidase M3A/M3B catalytic" evidence="10">
    <location>
        <begin position="227"/>
        <end position="688"/>
    </location>
</feature>
<keyword evidence="2 9" id="KW-0645">Protease</keyword>
<dbReference type="InterPro" id="IPR045090">
    <property type="entry name" value="Pept_M3A_M3B"/>
</dbReference>
<gene>
    <name evidence="12" type="ORF">ACFFJK_15390</name>
</gene>
<accession>A0ABV6FIB8</accession>
<organism evidence="12 13">
    <name type="scientific">Massilia consociata</name>
    <dbReference type="NCBI Taxonomy" id="760117"/>
    <lineage>
        <taxon>Bacteria</taxon>
        <taxon>Pseudomonadati</taxon>
        <taxon>Pseudomonadota</taxon>
        <taxon>Betaproteobacteria</taxon>
        <taxon>Burkholderiales</taxon>
        <taxon>Oxalobacteraceae</taxon>
        <taxon>Telluria group</taxon>
        <taxon>Massilia</taxon>
    </lineage>
</organism>
<dbReference type="EMBL" id="JBHLWP010000013">
    <property type="protein sequence ID" value="MFC0253282.1"/>
    <property type="molecule type" value="Genomic_DNA"/>
</dbReference>
<dbReference type="Pfam" id="PF01432">
    <property type="entry name" value="Peptidase_M3"/>
    <property type="match status" value="1"/>
</dbReference>
<evidence type="ECO:0000256" key="1">
    <source>
        <dbReference type="ARBA" id="ARBA00006040"/>
    </source>
</evidence>
<dbReference type="SUPFAM" id="SSF55486">
    <property type="entry name" value="Metalloproteases ('zincins'), catalytic domain"/>
    <property type="match status" value="1"/>
</dbReference>
<evidence type="ECO:0000259" key="10">
    <source>
        <dbReference type="Pfam" id="PF01432"/>
    </source>
</evidence>
<dbReference type="InterPro" id="IPR024079">
    <property type="entry name" value="MetalloPept_cat_dom_sf"/>
</dbReference>
<comment type="similarity">
    <text evidence="1 9">Belongs to the peptidase M3 family.</text>
</comment>
<dbReference type="CDD" id="cd06456">
    <property type="entry name" value="M3A_DCP"/>
    <property type="match status" value="1"/>
</dbReference>
<comment type="caution">
    <text evidence="12">The sequence shown here is derived from an EMBL/GenBank/DDBJ whole genome shotgun (WGS) entry which is preliminary data.</text>
</comment>
<keyword evidence="5 9" id="KW-0862">Zinc</keyword>
<name>A0ABV6FIB8_9BURK</name>
<protein>
    <recommendedName>
        <fullName evidence="8">oligopeptidase A</fullName>
        <ecNumber evidence="8">3.4.24.70</ecNumber>
    </recommendedName>
</protein>
<dbReference type="Gene3D" id="3.40.390.10">
    <property type="entry name" value="Collagenase (Catalytic Domain)"/>
    <property type="match status" value="1"/>
</dbReference>
<evidence type="ECO:0000256" key="6">
    <source>
        <dbReference type="ARBA" id="ARBA00023049"/>
    </source>
</evidence>
<dbReference type="PANTHER" id="PTHR11804">
    <property type="entry name" value="PROTEASE M3 THIMET OLIGOPEPTIDASE-RELATED"/>
    <property type="match status" value="1"/>
</dbReference>
<evidence type="ECO:0000259" key="11">
    <source>
        <dbReference type="Pfam" id="PF19310"/>
    </source>
</evidence>
<evidence type="ECO:0000256" key="5">
    <source>
        <dbReference type="ARBA" id="ARBA00022833"/>
    </source>
</evidence>
<dbReference type="InterPro" id="IPR045666">
    <property type="entry name" value="OpdA_N"/>
</dbReference>
<evidence type="ECO:0000313" key="13">
    <source>
        <dbReference type="Proteomes" id="UP001589773"/>
    </source>
</evidence>
<evidence type="ECO:0000256" key="9">
    <source>
        <dbReference type="RuleBase" id="RU003435"/>
    </source>
</evidence>
<keyword evidence="4 9" id="KW-0378">Hydrolase</keyword>
<evidence type="ECO:0000256" key="4">
    <source>
        <dbReference type="ARBA" id="ARBA00022801"/>
    </source>
</evidence>
<dbReference type="RefSeq" id="WP_379680292.1">
    <property type="nucleotide sequence ID" value="NZ_JBHLWP010000013.1"/>
</dbReference>
<comment type="catalytic activity">
    <reaction evidence="7">
        <text>Hydrolysis of oligopeptides, with broad specificity. Gly or Ala commonly occur as P1 or P1' residues, but more distant residues are also important, as is shown by the fact that Z-Gly-Pro-Gly-|-Gly-Pro-Ala is cleaved, but not Z-(Gly)(5).</text>
        <dbReference type="EC" id="3.4.24.70"/>
    </reaction>
</comment>
<evidence type="ECO:0000256" key="7">
    <source>
        <dbReference type="ARBA" id="ARBA00024603"/>
    </source>
</evidence>
<dbReference type="Gene3D" id="1.10.1370.10">
    <property type="entry name" value="Neurolysin, domain 3"/>
    <property type="match status" value="1"/>
</dbReference>
<evidence type="ECO:0000256" key="2">
    <source>
        <dbReference type="ARBA" id="ARBA00022670"/>
    </source>
</evidence>
<dbReference type="Pfam" id="PF19310">
    <property type="entry name" value="TOP_N"/>
    <property type="match status" value="1"/>
</dbReference>
<dbReference type="InterPro" id="IPR001567">
    <property type="entry name" value="Pept_M3A_M3B_dom"/>
</dbReference>
<reference evidence="12 13" key="1">
    <citation type="submission" date="2024-09" db="EMBL/GenBank/DDBJ databases">
        <authorList>
            <person name="Sun Q."/>
            <person name="Mori K."/>
        </authorList>
    </citation>
    <scope>NUCLEOTIDE SEQUENCE [LARGE SCALE GENOMIC DNA]</scope>
    <source>
        <strain evidence="12 13">CCM 7792</strain>
    </source>
</reference>
<comment type="cofactor">
    <cofactor evidence="9">
        <name>Zn(2+)</name>
        <dbReference type="ChEBI" id="CHEBI:29105"/>
    </cofactor>
    <text evidence="9">Binds 1 zinc ion.</text>
</comment>
<dbReference type="EC" id="3.4.24.70" evidence="8"/>
<keyword evidence="13" id="KW-1185">Reference proteome</keyword>
<proteinExistence type="inferred from homology"/>
<dbReference type="InterPro" id="IPR034005">
    <property type="entry name" value="M3A_DCP"/>
</dbReference>
<keyword evidence="3 9" id="KW-0479">Metal-binding</keyword>
<dbReference type="Proteomes" id="UP001589773">
    <property type="component" value="Unassembled WGS sequence"/>
</dbReference>
<sequence length="706" mass="80120">MTTDTSNPLLDFSSLPRFDLFRPEHVTPAIEQLIKEAAEVVTRLEAPQENVSWDSFVVPLEEATERLGRAWGVVNHLNHVADTPELRATYNENQPKVTEFWTSLGQNEALFAKYKLLRASAEYDSLTPARKRIVENALRDFRLGGAELPEDKKQRFADIQEQQAATSTRFSQNVLDATNDYKLLVESEEELSGIPDDVKLAARASAEKDGKAGWQFSLHFPSYYPVLQFCDNRSLRETIYRASATKASDAGTMFSKLAEWDNTGNIVKLLQLRHEEAQLLEYANFAEVSLVPKMAESPQHVVEFLEDLAKRARPFAEKDLEELRAFARSELGIEDLQSWDVAYASEKLREQRYAFSEKEVKEYFPEPKVVQGLFTVIQDLFGVQIKADEAPVWHPDVRFFRIERDGELVGQFYLDLYAREGKNQGAWMDDARGRRLTTGGIVQTPIAYLTCNFTPPATVDGKLQPSLFTHDEVITLFHEFGHGLHHMLTEVEELSVSGISGVEWDAVELPSQFMENFCWEWDKLQQMTAHVKTGEPLPRLLYDKMLAAKNFQSGMMTLRQVEFSLIDMHLHYDFDPASERTVQALIDDIRRQFSVMIPPSFNRFQHSFGHIFSGGYAAGYYSYKWAEVLSADAYAAFEEALESGQLQETGKRFQREILAVGGSRPALESFRAFRGREPSIDALLRHSGMVQADIAQAGQSQGGMNA</sequence>
<feature type="domain" description="Oligopeptidase A N-terminal" evidence="11">
    <location>
        <begin position="30"/>
        <end position="153"/>
    </location>
</feature>